<evidence type="ECO:0000313" key="3">
    <source>
        <dbReference type="Proteomes" id="UP001568894"/>
    </source>
</evidence>
<dbReference type="PROSITE" id="PS51257">
    <property type="entry name" value="PROKAR_LIPOPROTEIN"/>
    <property type="match status" value="1"/>
</dbReference>
<reference evidence="2 3" key="1">
    <citation type="submission" date="2023-05" db="EMBL/GenBank/DDBJ databases">
        <title>Adaptations of aquatic viruses from atmosphere-close ecosystems of the Central Arctic Ocean.</title>
        <authorList>
            <person name="Rahlff J."/>
            <person name="Holmfeldt K."/>
        </authorList>
    </citation>
    <scope>NUCLEOTIDE SEQUENCE [LARGE SCALE GENOMIC DNA]</scope>
    <source>
        <strain evidence="2 3">Arc14</strain>
    </source>
</reference>
<dbReference type="RefSeq" id="WP_371570134.1">
    <property type="nucleotide sequence ID" value="NZ_JASMRN010000007.1"/>
</dbReference>
<evidence type="ECO:0000256" key="1">
    <source>
        <dbReference type="SAM" id="SignalP"/>
    </source>
</evidence>
<proteinExistence type="predicted"/>
<dbReference type="EMBL" id="JASMRN010000007">
    <property type="protein sequence ID" value="MEZ7515662.1"/>
    <property type="molecule type" value="Genomic_DNA"/>
</dbReference>
<dbReference type="Proteomes" id="UP001568894">
    <property type="component" value="Unassembled WGS sequence"/>
</dbReference>
<keyword evidence="1" id="KW-0732">Signal</keyword>
<evidence type="ECO:0000313" key="2">
    <source>
        <dbReference type="EMBL" id="MEZ7515662.1"/>
    </source>
</evidence>
<evidence type="ECO:0008006" key="4">
    <source>
        <dbReference type="Google" id="ProtNLM"/>
    </source>
</evidence>
<feature type="signal peptide" evidence="1">
    <location>
        <begin position="1"/>
        <end position="25"/>
    </location>
</feature>
<feature type="chain" id="PRO_5045100552" description="Cell surface protein" evidence="1">
    <location>
        <begin position="26"/>
        <end position="380"/>
    </location>
</feature>
<sequence length="380" mass="42151">MQNKFTHYFLVLFSALLLLSSCSDNDDNGTPIAFTTTEYQVTYELTLGDPVIINPEISNLDETVKFQWLKDGVEIATTQEINFLSESAEAFTLQFIAISNTNTIKRSYEVKISDPYALYFRAKTETSSQFISKVMQYLPAPGQFINSGFGTPEAAEKIVGSKTNTLSLGAWGGYVIFTFDHTIENAVDSKDFVVYGNAFKGGSEPGIVQVSFDSNGNGIADDKWYELAGSNYTNERTIKNYQVTYTNPGSYKDVSWTDNKGSNDVVAINSYHTQNYYPLFATSLTELVFKGTRVFPIVNVDRYVSIDALEWGYADNYDAEYSKYGGNVMDINWAVDDNGNPVNLKGIDFVKVYTAAQYNAGAIGEISTEVRGAADLSMLK</sequence>
<name>A0ABV4KDC7_9FLAO</name>
<keyword evidence="3" id="KW-1185">Reference proteome</keyword>
<protein>
    <recommendedName>
        <fullName evidence="4">Cell surface protein</fullName>
    </recommendedName>
</protein>
<organism evidence="2 3">
    <name type="scientific">Flavobacterium frigidarium</name>
    <dbReference type="NCBI Taxonomy" id="99286"/>
    <lineage>
        <taxon>Bacteria</taxon>
        <taxon>Pseudomonadati</taxon>
        <taxon>Bacteroidota</taxon>
        <taxon>Flavobacteriia</taxon>
        <taxon>Flavobacteriales</taxon>
        <taxon>Flavobacteriaceae</taxon>
        <taxon>Flavobacterium</taxon>
    </lineage>
</organism>
<comment type="caution">
    <text evidence="2">The sequence shown here is derived from an EMBL/GenBank/DDBJ whole genome shotgun (WGS) entry which is preliminary data.</text>
</comment>
<gene>
    <name evidence="2" type="ORF">QO192_10265</name>
</gene>
<accession>A0ABV4KDC7</accession>